<protein>
    <recommendedName>
        <fullName evidence="2">Protein translocase subunit SecF</fullName>
    </recommendedName>
</protein>
<dbReference type="GO" id="GO:0015450">
    <property type="term" value="F:protein-transporting ATPase activity"/>
    <property type="evidence" value="ECO:0007669"/>
    <property type="project" value="InterPro"/>
</dbReference>
<dbReference type="Gene3D" id="1.20.1640.10">
    <property type="entry name" value="Multidrug efflux transporter AcrB transmembrane domain"/>
    <property type="match status" value="2"/>
</dbReference>
<feature type="transmembrane region" description="Helical" evidence="10">
    <location>
        <begin position="430"/>
        <end position="452"/>
    </location>
</feature>
<keyword evidence="4" id="KW-1003">Cell membrane</keyword>
<dbReference type="InterPro" id="IPR022645">
    <property type="entry name" value="SecD/SecF_bac"/>
</dbReference>
<evidence type="ECO:0000256" key="10">
    <source>
        <dbReference type="SAM" id="Phobius"/>
    </source>
</evidence>
<sequence length="863" mass="95929">MKRIKEFFKLKNWKRILISVLTLASAASAIGFGSKYYVSQNVNKSIEYGGGVEVVVQVSTNGKVADDTLTENVNKFLSDRLSGGTGLNGVSVSTEGGGKIRITKSGDLNDSQRDQFLKEITNKPILTITDSELKPLFYNGVFVEDGSLDRGTPTDWIPPFAANQAKNVIQNNGTNVVELALNNQDAVFQWTKATENISKRQNKTVLMWLNILELIQLAKTKYASDWSAAQENLWNFVHVNNRPFETITDPVTGQQRVERNPFKKALIDIEGRYLISVANVNAPINSQKVIISGNFTNNDALNLANRINFGLSNYDLSVVYTHYLNSTLQNKAFLYAMIAGLLVFVVIAVFMIINYGLLGIISAISIALYMFLTLLIFTAIKGEYSPSTIAALIIGIGISVDANVITFERLKSEIYSGDSLDKSFKTSNRLSLSSIIDANITTIIIGFILFYLGTKEVKGFGITLILSIFFTLVVMLVFTRFLATMIVGTGYFDKRLWLLGVRPKKINNPSKVVKRIRNIDYLRKSKWFALLSFVFILTSLIVFGSVAGTSGSFWNGVNRSLEFSGGINILIQSKGESYGDLTLAQATEIKNVLVAKASEINLLDAANITTISKASLSTENYIVNIRTSQVLSSEQIEQIINLAKNVKDDIEWNNLQILPSEAAKLVLNALIAVAVSFVGIVIYTLIRMNWTFAIAAIIGLMHDFIMVFAFIVITRLQVSTIIVAAMLSIIGLSINDTIVTFDRIKEKINNEYPNQILTKSDIKTIVNQSISDTLKRSLYTSLSTIAAVAILLSFGNATNFAFNIVMLFGISIGVYSSIFICSWIWSKLELFRQKRIQKRMDNKYWDISKPDEQTFPGINDFNY</sequence>
<feature type="transmembrane region" description="Helical" evidence="10">
    <location>
        <begin position="665"/>
        <end position="685"/>
    </location>
</feature>
<evidence type="ECO:0000313" key="13">
    <source>
        <dbReference type="EMBL" id="VEU76109.1"/>
    </source>
</evidence>
<keyword evidence="9 10" id="KW-0472">Membrane</keyword>
<keyword evidence="14" id="KW-1185">Reference proteome</keyword>
<evidence type="ECO:0000256" key="8">
    <source>
        <dbReference type="ARBA" id="ARBA00023010"/>
    </source>
</evidence>
<dbReference type="EMBL" id="LR215039">
    <property type="protein sequence ID" value="VEU76109.1"/>
    <property type="molecule type" value="Genomic_DNA"/>
</dbReference>
<dbReference type="Gene3D" id="3.30.1360.200">
    <property type="match status" value="1"/>
</dbReference>
<feature type="transmembrane region" description="Helical" evidence="10">
    <location>
        <begin position="332"/>
        <end position="350"/>
    </location>
</feature>
<evidence type="ECO:0000256" key="1">
    <source>
        <dbReference type="ARBA" id="ARBA00004651"/>
    </source>
</evidence>
<feature type="transmembrane region" description="Helical" evidence="10">
    <location>
        <begin position="464"/>
        <end position="492"/>
    </location>
</feature>
<name>A0A449B6A3_9BACT</name>
<feature type="chain" id="PRO_5019470467" description="Protein translocase subunit SecF" evidence="11">
    <location>
        <begin position="30"/>
        <end position="863"/>
    </location>
</feature>
<dbReference type="InterPro" id="IPR005665">
    <property type="entry name" value="SecF_bac"/>
</dbReference>
<organism evidence="13 14">
    <name type="scientific">Mycoplasmopsis columboralis</name>
    <dbReference type="NCBI Taxonomy" id="171282"/>
    <lineage>
        <taxon>Bacteria</taxon>
        <taxon>Bacillati</taxon>
        <taxon>Mycoplasmatota</taxon>
        <taxon>Mycoplasmoidales</taxon>
        <taxon>Metamycoplasmataceae</taxon>
        <taxon>Mycoplasmopsis</taxon>
    </lineage>
</organism>
<feature type="transmembrane region" description="Helical" evidence="10">
    <location>
        <begin position="719"/>
        <end position="739"/>
    </location>
</feature>
<dbReference type="NCBIfam" id="NF009582">
    <property type="entry name" value="PRK13024.1-2"/>
    <property type="match status" value="1"/>
</dbReference>
<gene>
    <name evidence="13" type="primary">secDF</name>
    <name evidence="13" type="ORF">NCTC10179_00274</name>
</gene>
<keyword evidence="8" id="KW-0811">Translocation</keyword>
<comment type="subcellular location">
    <subcellularLocation>
        <location evidence="1">Cell membrane</location>
        <topology evidence="1">Multi-pass membrane protein</topology>
    </subcellularLocation>
</comment>
<feature type="transmembrane region" description="Helical" evidence="10">
    <location>
        <begin position="777"/>
        <end position="794"/>
    </location>
</feature>
<evidence type="ECO:0000259" key="12">
    <source>
        <dbReference type="Pfam" id="PF02355"/>
    </source>
</evidence>
<dbReference type="NCBIfam" id="TIGR00966">
    <property type="entry name" value="transloc_SecF"/>
    <property type="match status" value="1"/>
</dbReference>
<feature type="transmembrane region" description="Helical" evidence="10">
    <location>
        <begin position="800"/>
        <end position="825"/>
    </location>
</feature>
<evidence type="ECO:0000256" key="2">
    <source>
        <dbReference type="ARBA" id="ARBA00015792"/>
    </source>
</evidence>
<dbReference type="Proteomes" id="UP000289497">
    <property type="component" value="Chromosome"/>
</dbReference>
<keyword evidence="7 10" id="KW-1133">Transmembrane helix</keyword>
<feature type="transmembrane region" description="Helical" evidence="10">
    <location>
        <begin position="357"/>
        <end position="377"/>
    </location>
</feature>
<dbReference type="GO" id="GO:0005886">
    <property type="term" value="C:plasma membrane"/>
    <property type="evidence" value="ECO:0007669"/>
    <property type="project" value="UniProtKB-SubCell"/>
</dbReference>
<dbReference type="AlphaFoldDB" id="A0A449B6A3"/>
<dbReference type="SUPFAM" id="SSF82866">
    <property type="entry name" value="Multidrug efflux transporter AcrB transmembrane domain"/>
    <property type="match status" value="2"/>
</dbReference>
<dbReference type="NCBIfam" id="NF046001">
    <property type="entry name" value="SecDF_plasm"/>
    <property type="match status" value="1"/>
</dbReference>
<dbReference type="KEGG" id="mcou:NCTC10179_00274"/>
<evidence type="ECO:0000256" key="11">
    <source>
        <dbReference type="SAM" id="SignalP"/>
    </source>
</evidence>
<evidence type="ECO:0000256" key="9">
    <source>
        <dbReference type="ARBA" id="ARBA00023136"/>
    </source>
</evidence>
<evidence type="ECO:0000313" key="14">
    <source>
        <dbReference type="Proteomes" id="UP000289497"/>
    </source>
</evidence>
<accession>A0A449B6A3</accession>
<dbReference type="OrthoDB" id="9805019at2"/>
<dbReference type="Pfam" id="PF02355">
    <property type="entry name" value="SecD_SecF_C"/>
    <property type="match status" value="2"/>
</dbReference>
<keyword evidence="5 10" id="KW-0812">Transmembrane</keyword>
<evidence type="ECO:0000256" key="5">
    <source>
        <dbReference type="ARBA" id="ARBA00022692"/>
    </source>
</evidence>
<keyword evidence="6" id="KW-0653">Protein transport</keyword>
<feature type="transmembrane region" description="Helical" evidence="10">
    <location>
        <begin position="527"/>
        <end position="547"/>
    </location>
</feature>
<feature type="domain" description="Protein export membrane protein SecD/SecF C-terminal" evidence="12">
    <location>
        <begin position="325"/>
        <end position="471"/>
    </location>
</feature>
<keyword evidence="3" id="KW-0813">Transport</keyword>
<proteinExistence type="predicted"/>
<dbReference type="PRINTS" id="PR01755">
    <property type="entry name" value="SECFTRNLCASE"/>
</dbReference>
<evidence type="ECO:0000256" key="3">
    <source>
        <dbReference type="ARBA" id="ARBA00022448"/>
    </source>
</evidence>
<evidence type="ECO:0000256" key="4">
    <source>
        <dbReference type="ARBA" id="ARBA00022475"/>
    </source>
</evidence>
<feature type="transmembrane region" description="Helical" evidence="10">
    <location>
        <begin position="389"/>
        <end position="410"/>
    </location>
</feature>
<keyword evidence="11" id="KW-0732">Signal</keyword>
<feature type="domain" description="Protein export membrane protein SecD/SecF C-terminal" evidence="12">
    <location>
        <begin position="642"/>
        <end position="828"/>
    </location>
</feature>
<dbReference type="InterPro" id="IPR048634">
    <property type="entry name" value="SecD_SecF_C"/>
</dbReference>
<reference evidence="13 14" key="1">
    <citation type="submission" date="2019-01" db="EMBL/GenBank/DDBJ databases">
        <authorList>
            <consortium name="Pathogen Informatics"/>
        </authorList>
    </citation>
    <scope>NUCLEOTIDE SEQUENCE [LARGE SCALE GENOMIC DNA]</scope>
    <source>
        <strain evidence="13 14">NCTC10179</strain>
    </source>
</reference>
<feature type="transmembrane region" description="Helical" evidence="10">
    <location>
        <begin position="692"/>
        <end position="713"/>
    </location>
</feature>
<dbReference type="RefSeq" id="WP_036433924.1">
    <property type="nucleotide sequence ID" value="NZ_LR215039.1"/>
</dbReference>
<evidence type="ECO:0000256" key="7">
    <source>
        <dbReference type="ARBA" id="ARBA00022989"/>
    </source>
</evidence>
<dbReference type="GO" id="GO:0006886">
    <property type="term" value="P:intracellular protein transport"/>
    <property type="evidence" value="ECO:0007669"/>
    <property type="project" value="InterPro"/>
</dbReference>
<dbReference type="PANTHER" id="PTHR30081">
    <property type="entry name" value="PROTEIN-EXPORT MEMBRANE PROTEIN SEC"/>
    <property type="match status" value="1"/>
</dbReference>
<dbReference type="InterPro" id="IPR022813">
    <property type="entry name" value="SecD/SecF_arch_bac"/>
</dbReference>
<evidence type="ECO:0000256" key="6">
    <source>
        <dbReference type="ARBA" id="ARBA00022927"/>
    </source>
</evidence>
<feature type="signal peptide" evidence="11">
    <location>
        <begin position="1"/>
        <end position="29"/>
    </location>
</feature>
<dbReference type="PANTHER" id="PTHR30081:SF8">
    <property type="entry name" value="PROTEIN TRANSLOCASE SUBUNIT SECF"/>
    <property type="match status" value="1"/>
</dbReference>